<keyword evidence="4 11" id="KW-0963">Cytoplasm</keyword>
<dbReference type="HAMAP" id="MF_01807">
    <property type="entry name" value="Recomb_XerD"/>
    <property type="match status" value="1"/>
</dbReference>
<dbReference type="GO" id="GO:0003677">
    <property type="term" value="F:DNA binding"/>
    <property type="evidence" value="ECO:0007669"/>
    <property type="project" value="UniProtKB-UniRule"/>
</dbReference>
<keyword evidence="9 11" id="KW-0233">DNA recombination</keyword>
<dbReference type="GO" id="GO:0009037">
    <property type="term" value="F:tyrosine-based site-specific recombinase activity"/>
    <property type="evidence" value="ECO:0007669"/>
    <property type="project" value="UniProtKB-UniRule"/>
</dbReference>
<dbReference type="HAMAP" id="MF_01808">
    <property type="entry name" value="Recomb_XerC_XerD"/>
    <property type="match status" value="1"/>
</dbReference>
<dbReference type="CDD" id="cd00798">
    <property type="entry name" value="INT_XerDC_C"/>
    <property type="match status" value="1"/>
</dbReference>
<evidence type="ECO:0000256" key="3">
    <source>
        <dbReference type="ARBA" id="ARBA00015810"/>
    </source>
</evidence>
<dbReference type="SUPFAM" id="SSF56349">
    <property type="entry name" value="DNA breaking-rejoining enzymes"/>
    <property type="match status" value="1"/>
</dbReference>
<evidence type="ECO:0000256" key="4">
    <source>
        <dbReference type="ARBA" id="ARBA00022490"/>
    </source>
</evidence>
<dbReference type="Gene3D" id="1.10.443.10">
    <property type="entry name" value="Intergrase catalytic core"/>
    <property type="match status" value="1"/>
</dbReference>
<dbReference type="InterPro" id="IPR044068">
    <property type="entry name" value="CB"/>
</dbReference>
<keyword evidence="8 11" id="KW-0238">DNA-binding</keyword>
<evidence type="ECO:0000256" key="1">
    <source>
        <dbReference type="ARBA" id="ARBA00004496"/>
    </source>
</evidence>
<dbReference type="InterPro" id="IPR011010">
    <property type="entry name" value="DNA_brk_join_enz"/>
</dbReference>
<keyword evidence="10 11" id="KW-0131">Cell cycle</keyword>
<evidence type="ECO:0000256" key="7">
    <source>
        <dbReference type="ARBA" id="ARBA00022908"/>
    </source>
</evidence>
<dbReference type="EMBL" id="AZFX01000001">
    <property type="protein sequence ID" value="KRM13948.1"/>
    <property type="molecule type" value="Genomic_DNA"/>
</dbReference>
<evidence type="ECO:0000256" key="10">
    <source>
        <dbReference type="ARBA" id="ARBA00023306"/>
    </source>
</evidence>
<evidence type="ECO:0000256" key="6">
    <source>
        <dbReference type="ARBA" id="ARBA00022829"/>
    </source>
</evidence>
<dbReference type="Proteomes" id="UP000051315">
    <property type="component" value="Unassembled WGS sequence"/>
</dbReference>
<dbReference type="InterPro" id="IPR010998">
    <property type="entry name" value="Integrase_recombinase_N"/>
</dbReference>
<evidence type="ECO:0000256" key="11">
    <source>
        <dbReference type="HAMAP-Rule" id="MF_01807"/>
    </source>
</evidence>
<sequence>MDNALVDYLRSLTIEQGLAANSIASYRRDLQHFIRWLTSQQLTAFPEDAAVISDYLNQLVIEQKAENSRMRAVSSLRHFYRWLAARELIAHDPMQTIPSPKRGQHLPVALSMAEVDQLLAAPDVNQPLGLRDRAILEVMYATGLRVSELVHLQLGDLHLEMKLIQTIGKGNKERLIPIGEIAIDYIQRYLKESRPRLIRSDHFVGTLFLNFHGRPLSRQAIWKMIKKYIEQVDIHKDVTPHTLRHSFATHLLENGADLRVVQELLGHSDISTTQIYTHITQQRLLDVYQKSHPRD</sequence>
<evidence type="ECO:0000256" key="9">
    <source>
        <dbReference type="ARBA" id="ARBA00023172"/>
    </source>
</evidence>
<dbReference type="Pfam" id="PF02899">
    <property type="entry name" value="Phage_int_SAM_1"/>
    <property type="match status" value="1"/>
</dbReference>
<comment type="function">
    <text evidence="11">Site-specific tyrosine recombinase, which acts by catalyzing the cutting and rejoining of the recombining DNA molecules. The XerC-XerD complex is essential to convert dimers of the bacterial chromosome into monomers to permit their segregation at cell division. It also contributes to the segregational stability of plasmids.</text>
</comment>
<dbReference type="PROSITE" id="PS51898">
    <property type="entry name" value="TYR_RECOMBINASE"/>
    <property type="match status" value="1"/>
</dbReference>
<dbReference type="InterPro" id="IPR050090">
    <property type="entry name" value="Tyrosine_recombinase_XerCD"/>
</dbReference>
<comment type="similarity">
    <text evidence="2 11">Belongs to the 'phage' integrase family. XerD subfamily.</text>
</comment>
<feature type="domain" description="Core-binding (CB)" evidence="13">
    <location>
        <begin position="1"/>
        <end position="84"/>
    </location>
</feature>
<dbReference type="GO" id="GO:0006313">
    <property type="term" value="P:DNA transposition"/>
    <property type="evidence" value="ECO:0007669"/>
    <property type="project" value="UniProtKB-UniRule"/>
</dbReference>
<dbReference type="GO" id="GO:0007059">
    <property type="term" value="P:chromosome segregation"/>
    <property type="evidence" value="ECO:0007669"/>
    <property type="project" value="UniProtKB-UniRule"/>
</dbReference>
<name>A0A0R1WIN3_9LACO</name>
<dbReference type="GO" id="GO:0005737">
    <property type="term" value="C:cytoplasm"/>
    <property type="evidence" value="ECO:0007669"/>
    <property type="project" value="UniProtKB-SubCell"/>
</dbReference>
<comment type="caution">
    <text evidence="14">The sequence shown here is derived from an EMBL/GenBank/DDBJ whole genome shotgun (WGS) entry which is preliminary data.</text>
</comment>
<protein>
    <recommendedName>
        <fullName evidence="3 11">Tyrosine recombinase XerD</fullName>
    </recommendedName>
</protein>
<dbReference type="NCBIfam" id="NF040815">
    <property type="entry name" value="recomb_XerA_Arch"/>
    <property type="match status" value="1"/>
</dbReference>
<feature type="active site" evidence="11">
    <location>
        <position position="169"/>
    </location>
</feature>
<gene>
    <name evidence="11" type="primary">xerD</name>
    <name evidence="14" type="ORF">FC15_GL000052</name>
</gene>
<feature type="active site" evidence="11">
    <location>
        <position position="241"/>
    </location>
</feature>
<feature type="active site" evidence="11">
    <location>
        <position position="145"/>
    </location>
</feature>
<proteinExistence type="inferred from homology"/>
<dbReference type="InterPro" id="IPR023009">
    <property type="entry name" value="Tyrosine_recombinase_XerC/XerD"/>
</dbReference>
<feature type="active site" description="O-(3'-phospho-DNA)-tyrosine intermediate" evidence="11">
    <location>
        <position position="276"/>
    </location>
</feature>
<dbReference type="NCBIfam" id="TIGR02225">
    <property type="entry name" value="recomb_XerD"/>
    <property type="match status" value="1"/>
</dbReference>
<dbReference type="InterPro" id="IPR011932">
    <property type="entry name" value="Recomb_XerD"/>
</dbReference>
<dbReference type="PATRIC" id="fig|1423735.3.peg.52"/>
<dbReference type="PANTHER" id="PTHR30349">
    <property type="entry name" value="PHAGE INTEGRASE-RELATED"/>
    <property type="match status" value="1"/>
</dbReference>
<evidence type="ECO:0000256" key="8">
    <source>
        <dbReference type="ARBA" id="ARBA00023125"/>
    </source>
</evidence>
<feature type="domain" description="Tyr recombinase" evidence="12">
    <location>
        <begin position="105"/>
        <end position="289"/>
    </location>
</feature>
<evidence type="ECO:0000256" key="2">
    <source>
        <dbReference type="ARBA" id="ARBA00010450"/>
    </source>
</evidence>
<dbReference type="NCBIfam" id="NF001399">
    <property type="entry name" value="PRK00283.1"/>
    <property type="match status" value="1"/>
</dbReference>
<dbReference type="InterPro" id="IPR002104">
    <property type="entry name" value="Integrase_catalytic"/>
</dbReference>
<keyword evidence="15" id="KW-1185">Reference proteome</keyword>
<dbReference type="OrthoDB" id="9801717at2"/>
<keyword evidence="6 11" id="KW-0159">Chromosome partition</keyword>
<evidence type="ECO:0000256" key="5">
    <source>
        <dbReference type="ARBA" id="ARBA00022618"/>
    </source>
</evidence>
<dbReference type="AlphaFoldDB" id="A0A0R1WIN3"/>
<evidence type="ECO:0000259" key="13">
    <source>
        <dbReference type="PROSITE" id="PS51900"/>
    </source>
</evidence>
<comment type="subunit">
    <text evidence="11">Forms a cyclic heterotetrameric complex composed of two molecules of XerC and two molecules of XerD.</text>
</comment>
<keyword evidence="7 11" id="KW-0229">DNA integration</keyword>
<dbReference type="STRING" id="1423735.FC15_GL000052"/>
<dbReference type="SUPFAM" id="SSF47823">
    <property type="entry name" value="lambda integrase-like, N-terminal domain"/>
    <property type="match status" value="1"/>
</dbReference>
<organism evidence="14 15">
    <name type="scientific">Lapidilactobacillus concavus DSM 17758</name>
    <dbReference type="NCBI Taxonomy" id="1423735"/>
    <lineage>
        <taxon>Bacteria</taxon>
        <taxon>Bacillati</taxon>
        <taxon>Bacillota</taxon>
        <taxon>Bacilli</taxon>
        <taxon>Lactobacillales</taxon>
        <taxon>Lactobacillaceae</taxon>
        <taxon>Lapidilactobacillus</taxon>
    </lineage>
</organism>
<keyword evidence="5 11" id="KW-0132">Cell division</keyword>
<evidence type="ECO:0000313" key="15">
    <source>
        <dbReference type="Proteomes" id="UP000051315"/>
    </source>
</evidence>
<dbReference type="InterPro" id="IPR013762">
    <property type="entry name" value="Integrase-like_cat_sf"/>
</dbReference>
<feature type="active site" evidence="11">
    <location>
        <position position="244"/>
    </location>
</feature>
<comment type="subcellular location">
    <subcellularLocation>
        <location evidence="1 11">Cytoplasm</location>
    </subcellularLocation>
</comment>
<evidence type="ECO:0000313" key="14">
    <source>
        <dbReference type="EMBL" id="KRM13948.1"/>
    </source>
</evidence>
<dbReference type="PANTHER" id="PTHR30349:SF81">
    <property type="entry name" value="TYROSINE RECOMBINASE XERC"/>
    <property type="match status" value="1"/>
</dbReference>
<dbReference type="RefSeq" id="WP_057822733.1">
    <property type="nucleotide sequence ID" value="NZ_AZFX01000001.1"/>
</dbReference>
<reference evidence="14 15" key="1">
    <citation type="journal article" date="2015" name="Genome Announc.">
        <title>Expanding the biotechnology potential of lactobacilli through comparative genomics of 213 strains and associated genera.</title>
        <authorList>
            <person name="Sun Z."/>
            <person name="Harris H.M."/>
            <person name="McCann A."/>
            <person name="Guo C."/>
            <person name="Argimon S."/>
            <person name="Zhang W."/>
            <person name="Yang X."/>
            <person name="Jeffery I.B."/>
            <person name="Cooney J.C."/>
            <person name="Kagawa T.F."/>
            <person name="Liu W."/>
            <person name="Song Y."/>
            <person name="Salvetti E."/>
            <person name="Wrobel A."/>
            <person name="Rasinkangas P."/>
            <person name="Parkhill J."/>
            <person name="Rea M.C."/>
            <person name="O'Sullivan O."/>
            <person name="Ritari J."/>
            <person name="Douillard F.P."/>
            <person name="Paul Ross R."/>
            <person name="Yang R."/>
            <person name="Briner A.E."/>
            <person name="Felis G.E."/>
            <person name="de Vos W.M."/>
            <person name="Barrangou R."/>
            <person name="Klaenhammer T.R."/>
            <person name="Caufield P.W."/>
            <person name="Cui Y."/>
            <person name="Zhang H."/>
            <person name="O'Toole P.W."/>
        </authorList>
    </citation>
    <scope>NUCLEOTIDE SEQUENCE [LARGE SCALE GENOMIC DNA]</scope>
    <source>
        <strain evidence="14 15">DSM 17758</strain>
    </source>
</reference>
<dbReference type="Pfam" id="PF00589">
    <property type="entry name" value="Phage_integrase"/>
    <property type="match status" value="1"/>
</dbReference>
<accession>A0A0R1WIN3</accession>
<dbReference type="PROSITE" id="PS51900">
    <property type="entry name" value="CB"/>
    <property type="match status" value="1"/>
</dbReference>
<feature type="active site" evidence="11">
    <location>
        <position position="267"/>
    </location>
</feature>
<dbReference type="InterPro" id="IPR004107">
    <property type="entry name" value="Integrase_SAM-like_N"/>
</dbReference>
<dbReference type="GO" id="GO:0051301">
    <property type="term" value="P:cell division"/>
    <property type="evidence" value="ECO:0007669"/>
    <property type="project" value="UniProtKB-KW"/>
</dbReference>
<dbReference type="Gene3D" id="1.10.150.130">
    <property type="match status" value="1"/>
</dbReference>
<evidence type="ECO:0000259" key="12">
    <source>
        <dbReference type="PROSITE" id="PS51898"/>
    </source>
</evidence>